<dbReference type="Pfam" id="PF03184">
    <property type="entry name" value="DDE_1"/>
    <property type="match status" value="1"/>
</dbReference>
<name>A0A6A6DGQ6_9PEZI</name>
<dbReference type="AlphaFoldDB" id="A0A6A6DGQ6"/>
<feature type="domain" description="DDE-1" evidence="1">
    <location>
        <begin position="1"/>
        <end position="72"/>
    </location>
</feature>
<dbReference type="EMBL" id="ML994674">
    <property type="protein sequence ID" value="KAF2178647.1"/>
    <property type="molecule type" value="Genomic_DNA"/>
</dbReference>
<evidence type="ECO:0000313" key="3">
    <source>
        <dbReference type="Proteomes" id="UP000800200"/>
    </source>
</evidence>
<keyword evidence="3" id="KW-1185">Reference proteome</keyword>
<reference evidence="2" key="1">
    <citation type="journal article" date="2020" name="Stud. Mycol.">
        <title>101 Dothideomycetes genomes: a test case for predicting lifestyles and emergence of pathogens.</title>
        <authorList>
            <person name="Haridas S."/>
            <person name="Albert R."/>
            <person name="Binder M."/>
            <person name="Bloem J."/>
            <person name="Labutti K."/>
            <person name="Salamov A."/>
            <person name="Andreopoulos B."/>
            <person name="Baker S."/>
            <person name="Barry K."/>
            <person name="Bills G."/>
            <person name="Bluhm B."/>
            <person name="Cannon C."/>
            <person name="Castanera R."/>
            <person name="Culley D."/>
            <person name="Daum C."/>
            <person name="Ezra D."/>
            <person name="Gonzalez J."/>
            <person name="Henrissat B."/>
            <person name="Kuo A."/>
            <person name="Liang C."/>
            <person name="Lipzen A."/>
            <person name="Lutzoni F."/>
            <person name="Magnuson J."/>
            <person name="Mondo S."/>
            <person name="Nolan M."/>
            <person name="Ohm R."/>
            <person name="Pangilinan J."/>
            <person name="Park H.-J."/>
            <person name="Ramirez L."/>
            <person name="Alfaro M."/>
            <person name="Sun H."/>
            <person name="Tritt A."/>
            <person name="Yoshinaga Y."/>
            <person name="Zwiers L.-H."/>
            <person name="Turgeon B."/>
            <person name="Goodwin S."/>
            <person name="Spatafora J."/>
            <person name="Crous P."/>
            <person name="Grigoriev I."/>
        </authorList>
    </citation>
    <scope>NUCLEOTIDE SEQUENCE</scope>
    <source>
        <strain evidence="2">CBS 207.26</strain>
    </source>
</reference>
<dbReference type="GO" id="GO:0003676">
    <property type="term" value="F:nucleic acid binding"/>
    <property type="evidence" value="ECO:0007669"/>
    <property type="project" value="InterPro"/>
</dbReference>
<feature type="non-terminal residue" evidence="2">
    <location>
        <position position="1"/>
    </location>
</feature>
<dbReference type="OrthoDB" id="5425161at2759"/>
<protein>
    <submittedName>
        <fullName evidence="2">CENP-B protein</fullName>
    </submittedName>
</protein>
<dbReference type="Proteomes" id="UP000800200">
    <property type="component" value="Unassembled WGS sequence"/>
</dbReference>
<gene>
    <name evidence="2" type="ORF">K469DRAFT_803069</name>
</gene>
<proteinExistence type="predicted"/>
<evidence type="ECO:0000259" key="1">
    <source>
        <dbReference type="Pfam" id="PF03184"/>
    </source>
</evidence>
<evidence type="ECO:0000313" key="2">
    <source>
        <dbReference type="EMBL" id="KAF2178647.1"/>
    </source>
</evidence>
<accession>A0A6A6DGQ6</accession>
<dbReference type="InterPro" id="IPR004875">
    <property type="entry name" value="DDE_SF_endonuclease_dom"/>
</dbReference>
<sequence>WLWHFNKHTKHRTVGVHRLLIIDSYESHDSLEFQQLYKKKQIITIYMPSHSSHLLQPLNIGCFSPLKDAYRR</sequence>
<organism evidence="2 3">
    <name type="scientific">Zopfia rhizophila CBS 207.26</name>
    <dbReference type="NCBI Taxonomy" id="1314779"/>
    <lineage>
        <taxon>Eukaryota</taxon>
        <taxon>Fungi</taxon>
        <taxon>Dikarya</taxon>
        <taxon>Ascomycota</taxon>
        <taxon>Pezizomycotina</taxon>
        <taxon>Dothideomycetes</taxon>
        <taxon>Dothideomycetes incertae sedis</taxon>
        <taxon>Zopfiaceae</taxon>
        <taxon>Zopfia</taxon>
    </lineage>
</organism>